<proteinExistence type="predicted"/>
<name>A0AC34QJF2_9BILA</name>
<sequence length="213" mass="24292">MGFACPKFQKTEVYLLVSHSLRKTNATAGSIHLGFSSHYIRALISSEKNLKTENNQNQKKPKTEQNTNQKSSESNMEQVQERVKTAVDALVDELDKKYFREMQRKVYLCSADCCTKQDSRQSIETCVDRCNNPLQKVQNVLEHELGTLQQQMSRCAMTAYDKAVQQLGPDPSKYSDTQMKTFQDKIEAGVKVCADDHLKLLPQIKARIIQNLK</sequence>
<evidence type="ECO:0000313" key="2">
    <source>
        <dbReference type="WBParaSite" id="JU765_v2.g16938.t1"/>
    </source>
</evidence>
<dbReference type="Proteomes" id="UP000887576">
    <property type="component" value="Unplaced"/>
</dbReference>
<reference evidence="2" key="1">
    <citation type="submission" date="2022-11" db="UniProtKB">
        <authorList>
            <consortium name="WormBaseParasite"/>
        </authorList>
    </citation>
    <scope>IDENTIFICATION</scope>
</reference>
<accession>A0AC34QJF2</accession>
<evidence type="ECO:0000313" key="1">
    <source>
        <dbReference type="Proteomes" id="UP000887576"/>
    </source>
</evidence>
<protein>
    <submittedName>
        <fullName evidence="2">Protein FAM136A</fullName>
    </submittedName>
</protein>
<dbReference type="WBParaSite" id="JU765_v2.g16938.t1">
    <property type="protein sequence ID" value="JU765_v2.g16938.t1"/>
    <property type="gene ID" value="JU765_v2.g16938"/>
</dbReference>
<organism evidence="1 2">
    <name type="scientific">Panagrolaimus sp. JU765</name>
    <dbReference type="NCBI Taxonomy" id="591449"/>
    <lineage>
        <taxon>Eukaryota</taxon>
        <taxon>Metazoa</taxon>
        <taxon>Ecdysozoa</taxon>
        <taxon>Nematoda</taxon>
        <taxon>Chromadorea</taxon>
        <taxon>Rhabditida</taxon>
        <taxon>Tylenchina</taxon>
        <taxon>Panagrolaimomorpha</taxon>
        <taxon>Panagrolaimoidea</taxon>
        <taxon>Panagrolaimidae</taxon>
        <taxon>Panagrolaimus</taxon>
    </lineage>
</organism>